<dbReference type="GO" id="GO:0005524">
    <property type="term" value="F:ATP binding"/>
    <property type="evidence" value="ECO:0007669"/>
    <property type="project" value="UniProtKB-UniRule"/>
</dbReference>
<dbReference type="Gene3D" id="3.30.1490.20">
    <property type="entry name" value="ATP-grasp fold, A domain"/>
    <property type="match status" value="1"/>
</dbReference>
<keyword evidence="2 5" id="KW-0436">Ligase</keyword>
<dbReference type="InterPro" id="IPR011761">
    <property type="entry name" value="ATP-grasp"/>
</dbReference>
<proteinExistence type="inferred from homology"/>
<dbReference type="PANTHER" id="PTHR23132">
    <property type="entry name" value="D-ALANINE--D-ALANINE LIGASE"/>
    <property type="match status" value="1"/>
</dbReference>
<dbReference type="PANTHER" id="PTHR23132:SF23">
    <property type="entry name" value="D-ALANINE--D-ALANINE LIGASE B"/>
    <property type="match status" value="1"/>
</dbReference>
<evidence type="ECO:0000256" key="1">
    <source>
        <dbReference type="ARBA" id="ARBA00010871"/>
    </source>
</evidence>
<dbReference type="eggNOG" id="COG1181">
    <property type="taxonomic scope" value="Bacteria"/>
</dbReference>
<dbReference type="OrthoDB" id="9813261at2"/>
<keyword evidence="3" id="KW-0067">ATP-binding</keyword>
<comment type="similarity">
    <text evidence="1">Belongs to the D-alanine--D-alanine ligase family.</text>
</comment>
<dbReference type="HOGENOM" id="CLU_039268_2_0_0"/>
<evidence type="ECO:0000256" key="2">
    <source>
        <dbReference type="ARBA" id="ARBA00022598"/>
    </source>
</evidence>
<dbReference type="KEGG" id="kol:Kole_0926"/>
<feature type="domain" description="ATP-grasp" evidence="4">
    <location>
        <begin position="96"/>
        <end position="303"/>
    </location>
</feature>
<evidence type="ECO:0000313" key="5">
    <source>
        <dbReference type="EMBL" id="ACR79635.1"/>
    </source>
</evidence>
<dbReference type="EC" id="6.3.2.4" evidence="5"/>
<dbReference type="GO" id="GO:0008716">
    <property type="term" value="F:D-alanine-D-alanine ligase activity"/>
    <property type="evidence" value="ECO:0007669"/>
    <property type="project" value="UniProtKB-EC"/>
</dbReference>
<reference evidence="5 6" key="2">
    <citation type="journal article" date="2011" name="J. Bacteriol.">
        <title>Genome Sequence of Kosmotoga olearia Strain TBF 19.5.1, a Thermophilic Bacterium with a Wide Growth Temperature Range, Isolated from the Troll B Oil Platform in the North Sea.</title>
        <authorList>
            <person name="Swithers K.S."/>
            <person name="Dipippo J.L."/>
            <person name="Bruce D.C."/>
            <person name="Detter C."/>
            <person name="Tapia R."/>
            <person name="Han S."/>
            <person name="Goodwin L.A."/>
            <person name="Han J."/>
            <person name="Woyke T."/>
            <person name="Pitluck S."/>
            <person name="Pennacchio L."/>
            <person name="Nolan M."/>
            <person name="Mikhailova N."/>
            <person name="Land M.L."/>
            <person name="Nesbo C.L."/>
            <person name="Gogarten J.P."/>
            <person name="Noll K.M."/>
        </authorList>
    </citation>
    <scope>NUCLEOTIDE SEQUENCE [LARGE SCALE GENOMIC DNA]</scope>
    <source>
        <strain evidence="6">ATCC BAA-1733 / DSM 21960 / TBF 19.5.1</strain>
    </source>
</reference>
<evidence type="ECO:0000259" key="4">
    <source>
        <dbReference type="PROSITE" id="PS50975"/>
    </source>
</evidence>
<dbReference type="Pfam" id="PF07478">
    <property type="entry name" value="Dala_Dala_lig_C"/>
    <property type="match status" value="1"/>
</dbReference>
<protein>
    <submittedName>
        <fullName evidence="5">D-alanine--D-alanine ligase</fullName>
        <ecNumber evidence="5">6.3.2.4</ecNumber>
    </submittedName>
</protein>
<dbReference type="InterPro" id="IPR011095">
    <property type="entry name" value="Dala_Dala_lig_C"/>
</dbReference>
<dbReference type="Gene3D" id="3.30.470.20">
    <property type="entry name" value="ATP-grasp fold, B domain"/>
    <property type="match status" value="1"/>
</dbReference>
<sequence>MKVAVVYDLPMSEEDKRMVEAVIRALSKKHDSQPLPIDEKFMETVKEYDFAFNLSTGGGKLSKQVHAPAILDRLGVPFTGSSAIVHAICIDKSITKLILEKSGIPTPRFVKIDDPNNIPEIDFYPAFVKPSCEGSALGISRDSVVKNQKELKKQVEMIMNKFNQPAIVEEFIDGREFTVGIIGNGNDLKVLPILEIDFSNLPEGLEHFYSHRVKHHYGEKTTYICPARLEESQRKKLENYAKRAFKAIGLFDFARIDVRMRVNEFYIIEVNSLPLLVPVYSDLTKMLAPIGWKYEDLVNAILEAAIARYQKSSENSKLNLG</sequence>
<dbReference type="PROSITE" id="PS50975">
    <property type="entry name" value="ATP_GRASP"/>
    <property type="match status" value="1"/>
</dbReference>
<dbReference type="STRING" id="521045.Kole_0926"/>
<dbReference type="GO" id="GO:0046872">
    <property type="term" value="F:metal ion binding"/>
    <property type="evidence" value="ECO:0007669"/>
    <property type="project" value="InterPro"/>
</dbReference>
<organism evidence="5 6">
    <name type="scientific">Kosmotoga olearia (strain ATCC BAA-1733 / DSM 21960 / TBF 19.5.1)</name>
    <dbReference type="NCBI Taxonomy" id="521045"/>
    <lineage>
        <taxon>Bacteria</taxon>
        <taxon>Thermotogati</taxon>
        <taxon>Thermotogota</taxon>
        <taxon>Thermotogae</taxon>
        <taxon>Kosmotogales</taxon>
        <taxon>Kosmotogaceae</taxon>
        <taxon>Kosmotoga</taxon>
    </lineage>
</organism>
<evidence type="ECO:0000313" key="6">
    <source>
        <dbReference type="Proteomes" id="UP000002382"/>
    </source>
</evidence>
<keyword evidence="6" id="KW-1185">Reference proteome</keyword>
<name>C5CGX0_KOSOT</name>
<dbReference type="AlphaFoldDB" id="C5CGX0"/>
<accession>C5CGX0</accession>
<gene>
    <name evidence="5" type="ordered locus">Kole_0926</name>
</gene>
<keyword evidence="3" id="KW-0547">Nucleotide-binding</keyword>
<evidence type="ECO:0000256" key="3">
    <source>
        <dbReference type="PROSITE-ProRule" id="PRU00409"/>
    </source>
</evidence>
<dbReference type="RefSeq" id="WP_015868297.1">
    <property type="nucleotide sequence ID" value="NC_012785.1"/>
</dbReference>
<dbReference type="Proteomes" id="UP000002382">
    <property type="component" value="Chromosome"/>
</dbReference>
<dbReference type="InterPro" id="IPR013815">
    <property type="entry name" value="ATP_grasp_subdomain_1"/>
</dbReference>
<reference evidence="5 6" key="1">
    <citation type="submission" date="2009-06" db="EMBL/GenBank/DDBJ databases">
        <title>Complete sequence of Thermotogales bacterium TBF 19.5.1.</title>
        <authorList>
            <consortium name="US DOE Joint Genome Institute"/>
            <person name="Lucas S."/>
            <person name="Copeland A."/>
            <person name="Lapidus A."/>
            <person name="Glavina del Rio T."/>
            <person name="Tice H."/>
            <person name="Bruce D."/>
            <person name="Goodwin L."/>
            <person name="Pitluck S."/>
            <person name="Chertkov O."/>
            <person name="Brettin T."/>
            <person name="Detter J.C."/>
            <person name="Han C."/>
            <person name="Schmutz J."/>
            <person name="Larimer F."/>
            <person name="Land M."/>
            <person name="Hauser L."/>
            <person name="Kyrpides N."/>
            <person name="Ovchinnikova G."/>
            <person name="Noll K."/>
        </authorList>
    </citation>
    <scope>NUCLEOTIDE SEQUENCE [LARGE SCALE GENOMIC DNA]</scope>
    <source>
        <strain evidence="6">ATCC BAA-1733 / DSM 21960 / TBF 19.5.1</strain>
    </source>
</reference>
<dbReference type="EMBL" id="CP001634">
    <property type="protein sequence ID" value="ACR79635.1"/>
    <property type="molecule type" value="Genomic_DNA"/>
</dbReference>
<dbReference type="SUPFAM" id="SSF56059">
    <property type="entry name" value="Glutathione synthetase ATP-binding domain-like"/>
    <property type="match status" value="1"/>
</dbReference>